<dbReference type="NCBIfam" id="TIGR02823">
    <property type="entry name" value="oxido_YhdH"/>
    <property type="match status" value="1"/>
</dbReference>
<dbReference type="InterPro" id="IPR011032">
    <property type="entry name" value="GroES-like_sf"/>
</dbReference>
<organism evidence="2 3">
    <name type="scientific">Pseudaeromonas sharmana</name>
    <dbReference type="NCBI Taxonomy" id="328412"/>
    <lineage>
        <taxon>Bacteria</taxon>
        <taxon>Pseudomonadati</taxon>
        <taxon>Pseudomonadota</taxon>
        <taxon>Gammaproteobacteria</taxon>
        <taxon>Aeromonadales</taxon>
        <taxon>Aeromonadaceae</taxon>
        <taxon>Pseudaeromonas</taxon>
    </lineage>
</organism>
<evidence type="ECO:0000313" key="2">
    <source>
        <dbReference type="EMBL" id="MFC3914911.1"/>
    </source>
</evidence>
<dbReference type="GO" id="GO:0016491">
    <property type="term" value="F:oxidoreductase activity"/>
    <property type="evidence" value="ECO:0007669"/>
    <property type="project" value="UniProtKB-KW"/>
</dbReference>
<dbReference type="InterPro" id="IPR051397">
    <property type="entry name" value="Zn-ADH-like_protein"/>
</dbReference>
<protein>
    <submittedName>
        <fullName evidence="2">MDR family oxidoreductase</fullName>
        <ecNumber evidence="2">1.-.-.-</ecNumber>
    </submittedName>
</protein>
<keyword evidence="3" id="KW-1185">Reference proteome</keyword>
<dbReference type="SUPFAM" id="SSF51735">
    <property type="entry name" value="NAD(P)-binding Rossmann-fold domains"/>
    <property type="match status" value="1"/>
</dbReference>
<dbReference type="RefSeq" id="WP_377154414.1">
    <property type="nucleotide sequence ID" value="NZ_JBHSAF010000015.1"/>
</dbReference>
<dbReference type="InterPro" id="IPR013149">
    <property type="entry name" value="ADH-like_C"/>
</dbReference>
<dbReference type="Pfam" id="PF08240">
    <property type="entry name" value="ADH_N"/>
    <property type="match status" value="1"/>
</dbReference>
<dbReference type="Gene3D" id="3.90.180.10">
    <property type="entry name" value="Medium-chain alcohol dehydrogenases, catalytic domain"/>
    <property type="match status" value="1"/>
</dbReference>
<evidence type="ECO:0000313" key="3">
    <source>
        <dbReference type="Proteomes" id="UP001595692"/>
    </source>
</evidence>
<dbReference type="InterPro" id="IPR036291">
    <property type="entry name" value="NAD(P)-bd_dom_sf"/>
</dbReference>
<dbReference type="EMBL" id="JBHSAF010000015">
    <property type="protein sequence ID" value="MFC3914911.1"/>
    <property type="molecule type" value="Genomic_DNA"/>
</dbReference>
<evidence type="ECO:0000259" key="1">
    <source>
        <dbReference type="SMART" id="SM00829"/>
    </source>
</evidence>
<dbReference type="Pfam" id="PF00107">
    <property type="entry name" value="ADH_zinc_N"/>
    <property type="match status" value="1"/>
</dbReference>
<dbReference type="CDD" id="cd08288">
    <property type="entry name" value="MDR_yhdh"/>
    <property type="match status" value="1"/>
</dbReference>
<dbReference type="InterPro" id="IPR014188">
    <property type="entry name" value="Acrylyl-CoA_reductase_AcuI"/>
</dbReference>
<name>A0ABV8CRT5_9GAMM</name>
<proteinExistence type="predicted"/>
<dbReference type="PANTHER" id="PTHR43677:SF1">
    <property type="entry name" value="ACRYLYL-COA REDUCTASE ACUI-RELATED"/>
    <property type="match status" value="1"/>
</dbReference>
<reference evidence="3" key="1">
    <citation type="journal article" date="2019" name="Int. J. Syst. Evol. Microbiol.">
        <title>The Global Catalogue of Microorganisms (GCM) 10K type strain sequencing project: providing services to taxonomists for standard genome sequencing and annotation.</title>
        <authorList>
            <consortium name="The Broad Institute Genomics Platform"/>
            <consortium name="The Broad Institute Genome Sequencing Center for Infectious Disease"/>
            <person name="Wu L."/>
            <person name="Ma J."/>
        </authorList>
    </citation>
    <scope>NUCLEOTIDE SEQUENCE [LARGE SCALE GENOMIC DNA]</scope>
    <source>
        <strain evidence="3">CCUG 54939</strain>
    </source>
</reference>
<accession>A0ABV8CRT5</accession>
<gene>
    <name evidence="2" type="ORF">ACFOSS_15785</name>
</gene>
<dbReference type="SMART" id="SM00829">
    <property type="entry name" value="PKS_ER"/>
    <property type="match status" value="1"/>
</dbReference>
<sequence length="326" mass="34402">MFKALLLEQQDGVTCSRIAELDDGALPERDVLVAVAYSSLNYKDGLAITGKGPIVRQFPMVPGIDLAGTVLSSRDPRFVPGQSVFSTGWSVGEQYWGGMAQQACLDGDWLQSLPVGLTARQVMQIGTAGLTAMLCVMALEEGGVSPEQGEVIVTGASGGVGSLAVSLLAQLDYKVVAVTGRAENHDYLLALGACRVLARDTFATPAKPLEKQLWAGAIDTTGSHLLAHLLAQTRYNGTVAACGLAAGSDLPTSVMPFILRNVRLQGVDSVMCPLERRNEAWRRLAELLPASFYSQACHEVDLQGAIAAAEAITCGQITGRVLVACQ</sequence>
<dbReference type="Gene3D" id="3.40.50.720">
    <property type="entry name" value="NAD(P)-binding Rossmann-like Domain"/>
    <property type="match status" value="1"/>
</dbReference>
<comment type="caution">
    <text evidence="2">The sequence shown here is derived from an EMBL/GenBank/DDBJ whole genome shotgun (WGS) entry which is preliminary data.</text>
</comment>
<dbReference type="InterPro" id="IPR013154">
    <property type="entry name" value="ADH-like_N"/>
</dbReference>
<dbReference type="PANTHER" id="PTHR43677">
    <property type="entry name" value="SHORT-CHAIN DEHYDROGENASE/REDUCTASE"/>
    <property type="match status" value="1"/>
</dbReference>
<dbReference type="InterPro" id="IPR020843">
    <property type="entry name" value="ER"/>
</dbReference>
<feature type="domain" description="Enoyl reductase (ER)" evidence="1">
    <location>
        <begin position="12"/>
        <end position="323"/>
    </location>
</feature>
<dbReference type="EC" id="1.-.-.-" evidence="2"/>
<dbReference type="Proteomes" id="UP001595692">
    <property type="component" value="Unassembled WGS sequence"/>
</dbReference>
<keyword evidence="2" id="KW-0560">Oxidoreductase</keyword>
<dbReference type="SUPFAM" id="SSF50129">
    <property type="entry name" value="GroES-like"/>
    <property type="match status" value="1"/>
</dbReference>